<dbReference type="STRING" id="187979.ERS852385_01274"/>
<comment type="subcellular location">
    <subcellularLocation>
        <location evidence="1">Cytoplasm</location>
    </subcellularLocation>
</comment>
<sequence length="198" mass="22468">MMYRSYHAGSGASDEETPRPRRRARRNCTRRAEGITEGEASAAPAKPAKTALIAAVDILARQEYSEAKLYEKLARKGYRDEEIEGAIARLKERRYLNDAEACARQFAFLYTESRNSVRQICLKLRQRGFTKEDIDACKPKDTYEREKQAALRVLSLKYSHDADRQKMMANLYQKGFEAGTARDAVELYRSQGAGDGEA</sequence>
<dbReference type="RefSeq" id="WP_082427712.1">
    <property type="nucleotide sequence ID" value="NZ_CABIWZ010000007.1"/>
</dbReference>
<evidence type="ECO:0000256" key="2">
    <source>
        <dbReference type="ARBA" id="ARBA00009695"/>
    </source>
</evidence>
<dbReference type="GO" id="GO:0006282">
    <property type="term" value="P:regulation of DNA repair"/>
    <property type="evidence" value="ECO:0007669"/>
    <property type="project" value="InterPro"/>
</dbReference>
<name>A0A173ZI51_9FIRM</name>
<dbReference type="AlphaFoldDB" id="A0A173ZI51"/>
<feature type="domain" description="RecX first three-helical" evidence="6">
    <location>
        <begin position="52"/>
        <end position="90"/>
    </location>
</feature>
<dbReference type="PANTHER" id="PTHR33602:SF1">
    <property type="entry name" value="REGULATORY PROTEIN RECX FAMILY PROTEIN"/>
    <property type="match status" value="1"/>
</dbReference>
<feature type="region of interest" description="Disordered" evidence="5">
    <location>
        <begin position="1"/>
        <end position="45"/>
    </location>
</feature>
<gene>
    <name evidence="7" type="ORF">ERS852385_01274</name>
</gene>
<evidence type="ECO:0000256" key="5">
    <source>
        <dbReference type="SAM" id="MobiDB-lite"/>
    </source>
</evidence>
<dbReference type="InterPro" id="IPR036388">
    <property type="entry name" value="WH-like_DNA-bd_sf"/>
</dbReference>
<keyword evidence="4" id="KW-0963">Cytoplasm</keyword>
<keyword evidence="8" id="KW-1185">Reference proteome</keyword>
<dbReference type="EMBL" id="CYYU01000007">
    <property type="protein sequence ID" value="CUN75166.1"/>
    <property type="molecule type" value="Genomic_DNA"/>
</dbReference>
<dbReference type="InterPro" id="IPR053926">
    <property type="entry name" value="RecX_HTH_1st"/>
</dbReference>
<evidence type="ECO:0000256" key="1">
    <source>
        <dbReference type="ARBA" id="ARBA00004496"/>
    </source>
</evidence>
<dbReference type="OrthoDB" id="9804967at2"/>
<reference evidence="7 8" key="1">
    <citation type="submission" date="2015-09" db="EMBL/GenBank/DDBJ databases">
        <authorList>
            <consortium name="Pathogen Informatics"/>
        </authorList>
    </citation>
    <scope>NUCLEOTIDE SEQUENCE [LARGE SCALE GENOMIC DNA]</scope>
    <source>
        <strain evidence="7 8">2789STDY5608828</strain>
    </source>
</reference>
<dbReference type="PANTHER" id="PTHR33602">
    <property type="entry name" value="REGULATORY PROTEIN RECX FAMILY PROTEIN"/>
    <property type="match status" value="1"/>
</dbReference>
<comment type="similarity">
    <text evidence="2">Belongs to the RecX family.</text>
</comment>
<evidence type="ECO:0000256" key="3">
    <source>
        <dbReference type="ARBA" id="ARBA00018111"/>
    </source>
</evidence>
<dbReference type="Proteomes" id="UP000095546">
    <property type="component" value="Unassembled WGS sequence"/>
</dbReference>
<dbReference type="GO" id="GO:0005737">
    <property type="term" value="C:cytoplasm"/>
    <property type="evidence" value="ECO:0007669"/>
    <property type="project" value="UniProtKB-SubCell"/>
</dbReference>
<evidence type="ECO:0000256" key="4">
    <source>
        <dbReference type="ARBA" id="ARBA00022490"/>
    </source>
</evidence>
<feature type="compositionally biased region" description="Basic residues" evidence="5">
    <location>
        <begin position="20"/>
        <end position="29"/>
    </location>
</feature>
<dbReference type="InterPro" id="IPR003783">
    <property type="entry name" value="Regulatory_RecX"/>
</dbReference>
<evidence type="ECO:0000259" key="6">
    <source>
        <dbReference type="Pfam" id="PF21982"/>
    </source>
</evidence>
<protein>
    <recommendedName>
        <fullName evidence="3">Regulatory protein RecX</fullName>
    </recommendedName>
</protein>
<proteinExistence type="inferred from homology"/>
<dbReference type="Pfam" id="PF21982">
    <property type="entry name" value="RecX_HTH1"/>
    <property type="match status" value="1"/>
</dbReference>
<accession>A0A173ZI51</accession>
<dbReference type="Gene3D" id="1.10.10.10">
    <property type="entry name" value="Winged helix-like DNA-binding domain superfamily/Winged helix DNA-binding domain"/>
    <property type="match status" value="1"/>
</dbReference>
<evidence type="ECO:0000313" key="7">
    <source>
        <dbReference type="EMBL" id="CUN75166.1"/>
    </source>
</evidence>
<organism evidence="7 8">
    <name type="scientific">Mitsuokella jalaludinii</name>
    <dbReference type="NCBI Taxonomy" id="187979"/>
    <lineage>
        <taxon>Bacteria</taxon>
        <taxon>Bacillati</taxon>
        <taxon>Bacillota</taxon>
        <taxon>Negativicutes</taxon>
        <taxon>Selenomonadales</taxon>
        <taxon>Selenomonadaceae</taxon>
        <taxon>Mitsuokella</taxon>
    </lineage>
</organism>
<evidence type="ECO:0000313" key="8">
    <source>
        <dbReference type="Proteomes" id="UP000095546"/>
    </source>
</evidence>